<organism evidence="3 4">
    <name type="scientific">Rehaibacterium terrae</name>
    <dbReference type="NCBI Taxonomy" id="1341696"/>
    <lineage>
        <taxon>Bacteria</taxon>
        <taxon>Pseudomonadati</taxon>
        <taxon>Pseudomonadota</taxon>
        <taxon>Gammaproteobacteria</taxon>
        <taxon>Lysobacterales</taxon>
        <taxon>Lysobacteraceae</taxon>
        <taxon>Rehaibacterium</taxon>
    </lineage>
</organism>
<dbReference type="SMART" id="SM01259">
    <property type="entry name" value="LAB_N"/>
    <property type="match status" value="1"/>
</dbReference>
<accession>A0A7W7Y0C2</accession>
<evidence type="ECO:0000259" key="2">
    <source>
        <dbReference type="SMART" id="SM01259"/>
    </source>
</evidence>
<dbReference type="GO" id="GO:0009245">
    <property type="term" value="P:lipid A biosynthetic process"/>
    <property type="evidence" value="ECO:0007669"/>
    <property type="project" value="InterPro"/>
</dbReference>
<feature type="domain" description="Lipid A biosynthesis N-terminal" evidence="2">
    <location>
        <begin position="10"/>
        <end position="81"/>
    </location>
</feature>
<dbReference type="InterPro" id="IPR011499">
    <property type="entry name" value="Lipid_A_biosynth_N"/>
</dbReference>
<dbReference type="Pfam" id="PF07578">
    <property type="entry name" value="LAB_N"/>
    <property type="match status" value="1"/>
</dbReference>
<keyword evidence="1" id="KW-0472">Membrane</keyword>
<dbReference type="Proteomes" id="UP000519004">
    <property type="component" value="Unassembled WGS sequence"/>
</dbReference>
<sequence>MKDATVWIMIGFLGQALFSARFIIQWLASERARRSIVPKAFWYFSLAGSAVLLSYAIHRADPVFIVGQASGLFIYLRNLYLIKVEHRASLDNGE</sequence>
<gene>
    <name evidence="3" type="ORF">HNQ58_001672</name>
</gene>
<keyword evidence="4" id="KW-1185">Reference proteome</keyword>
<evidence type="ECO:0000256" key="1">
    <source>
        <dbReference type="SAM" id="Phobius"/>
    </source>
</evidence>
<dbReference type="GO" id="GO:0008915">
    <property type="term" value="F:lipid-A-disaccharide synthase activity"/>
    <property type="evidence" value="ECO:0007669"/>
    <property type="project" value="InterPro"/>
</dbReference>
<dbReference type="AlphaFoldDB" id="A0A7W7Y0C2"/>
<feature type="transmembrane region" description="Helical" evidence="1">
    <location>
        <begin position="40"/>
        <end position="57"/>
    </location>
</feature>
<dbReference type="PIRSF" id="PIRSF028440">
    <property type="entry name" value="UCP_LAB_N"/>
    <property type="match status" value="1"/>
</dbReference>
<comment type="caution">
    <text evidence="3">The sequence shown here is derived from an EMBL/GenBank/DDBJ whole genome shotgun (WGS) entry which is preliminary data.</text>
</comment>
<protein>
    <submittedName>
        <fullName evidence="3">Lipid-A-disaccharide synthase-like uncharacterized protein</fullName>
    </submittedName>
</protein>
<name>A0A7W7Y0C2_9GAMM</name>
<feature type="transmembrane region" description="Helical" evidence="1">
    <location>
        <begin position="6"/>
        <end position="28"/>
    </location>
</feature>
<dbReference type="GO" id="GO:0016020">
    <property type="term" value="C:membrane"/>
    <property type="evidence" value="ECO:0007669"/>
    <property type="project" value="GOC"/>
</dbReference>
<keyword evidence="1" id="KW-1133">Transmembrane helix</keyword>
<dbReference type="InterPro" id="IPR014546">
    <property type="entry name" value="UCP028440_lipidA_biosyn"/>
</dbReference>
<evidence type="ECO:0000313" key="4">
    <source>
        <dbReference type="Proteomes" id="UP000519004"/>
    </source>
</evidence>
<dbReference type="RefSeq" id="WP_183948434.1">
    <property type="nucleotide sequence ID" value="NZ_JACHHX010000010.1"/>
</dbReference>
<proteinExistence type="predicted"/>
<dbReference type="EMBL" id="JACHHX010000010">
    <property type="protein sequence ID" value="MBB5015764.1"/>
    <property type="molecule type" value="Genomic_DNA"/>
</dbReference>
<feature type="transmembrane region" description="Helical" evidence="1">
    <location>
        <begin position="63"/>
        <end position="80"/>
    </location>
</feature>
<reference evidence="3 4" key="1">
    <citation type="submission" date="2020-08" db="EMBL/GenBank/DDBJ databases">
        <title>Genomic Encyclopedia of Type Strains, Phase IV (KMG-IV): sequencing the most valuable type-strain genomes for metagenomic binning, comparative biology and taxonomic classification.</title>
        <authorList>
            <person name="Goeker M."/>
        </authorList>
    </citation>
    <scope>NUCLEOTIDE SEQUENCE [LARGE SCALE GENOMIC DNA]</scope>
    <source>
        <strain evidence="3 4">DSM 25897</strain>
    </source>
</reference>
<evidence type="ECO:0000313" key="3">
    <source>
        <dbReference type="EMBL" id="MBB5015764.1"/>
    </source>
</evidence>
<keyword evidence="1" id="KW-0812">Transmembrane</keyword>